<dbReference type="Gene3D" id="3.40.1700.10">
    <property type="entry name" value="DNA integrity scanning protein, DisA, N-terminal domain"/>
    <property type="match status" value="1"/>
</dbReference>
<dbReference type="Proteomes" id="UP000216682">
    <property type="component" value="Unassembled WGS sequence"/>
</dbReference>
<dbReference type="GO" id="GO:0005886">
    <property type="term" value="C:plasma membrane"/>
    <property type="evidence" value="ECO:0007669"/>
    <property type="project" value="UniProtKB-SubCell"/>
</dbReference>
<dbReference type="Proteomes" id="UP000527860">
    <property type="component" value="Unassembled WGS sequence"/>
</dbReference>
<evidence type="ECO:0000313" key="17">
    <source>
        <dbReference type="Proteomes" id="UP000527860"/>
    </source>
</evidence>
<name>A0A0C2HJ83_9STAP</name>
<keyword evidence="7 10" id="KW-0067">ATP-binding</keyword>
<dbReference type="GO" id="GO:0004016">
    <property type="term" value="F:adenylate cyclase activity"/>
    <property type="evidence" value="ECO:0007669"/>
    <property type="project" value="UniProtKB-UniRule"/>
</dbReference>
<dbReference type="SUPFAM" id="SSF143597">
    <property type="entry name" value="YojJ-like"/>
    <property type="match status" value="1"/>
</dbReference>
<comment type="subcellular location">
    <subcellularLocation>
        <location evidence="10">Cell membrane</location>
        <topology evidence="10">Single-pass membrane protein</topology>
    </subcellularLocation>
</comment>
<dbReference type="Pfam" id="PF19293">
    <property type="entry name" value="CdaA_N"/>
    <property type="match status" value="1"/>
</dbReference>
<feature type="transmembrane region" description="Helical" evidence="10">
    <location>
        <begin position="12"/>
        <end position="32"/>
    </location>
</feature>
<reference evidence="13" key="4">
    <citation type="submission" date="2022-12" db="EMBL/GenBank/DDBJ databases">
        <title>Genome analysis and biological profiling of marine Salinicoccus roseus MOSEL-ME25.</title>
        <authorList>
            <person name="Mirza F.T."/>
            <person name="Xie Y."/>
            <person name="Shinwari Z.K."/>
        </authorList>
    </citation>
    <scope>NUCLEOTIDE SEQUENCE</scope>
    <source>
        <strain evidence="13">MOSEL-ME25</strain>
    </source>
</reference>
<dbReference type="EMBL" id="JXII01000002">
    <property type="protein sequence ID" value="KIH71759.1"/>
    <property type="molecule type" value="Genomic_DNA"/>
</dbReference>
<evidence type="ECO:0000256" key="7">
    <source>
        <dbReference type="ARBA" id="ARBA00022840"/>
    </source>
</evidence>
<evidence type="ECO:0000313" key="15">
    <source>
        <dbReference type="Proteomes" id="UP000031546"/>
    </source>
</evidence>
<dbReference type="PANTHER" id="PTHR34185">
    <property type="entry name" value="DIADENYLATE CYCLASE"/>
    <property type="match status" value="1"/>
</dbReference>
<reference evidence="14 16" key="2">
    <citation type="submission" date="2017-07" db="EMBL/GenBank/DDBJ databases">
        <title>Shotgun whole genome sequences of three halophilic bacterial isolates.</title>
        <authorList>
            <person name="Pozzo T."/>
            <person name="Higdon S.M."/>
            <person name="Quillaguaman J."/>
        </authorList>
    </citation>
    <scope>NUCLEOTIDE SEQUENCE [LARGE SCALE GENOMIC DNA]</scope>
    <source>
        <strain evidence="14 16">BU-1</strain>
    </source>
</reference>
<evidence type="ECO:0000256" key="2">
    <source>
        <dbReference type="ARBA" id="ARBA00022475"/>
    </source>
</evidence>
<evidence type="ECO:0000256" key="9">
    <source>
        <dbReference type="ARBA" id="ARBA00023136"/>
    </source>
</evidence>
<evidence type="ECO:0000256" key="4">
    <source>
        <dbReference type="ARBA" id="ARBA00022692"/>
    </source>
</evidence>
<keyword evidence="9 10" id="KW-0472">Membrane</keyword>
<keyword evidence="3 10" id="KW-0808">Transferase</keyword>
<keyword evidence="4 10" id="KW-0812">Transmembrane</keyword>
<dbReference type="RefSeq" id="WP_040105219.1">
    <property type="nucleotide sequence ID" value="NZ_BMCA01000001.1"/>
</dbReference>
<dbReference type="InterPro" id="IPR034701">
    <property type="entry name" value="CdaA"/>
</dbReference>
<comment type="function">
    <text evidence="10">Catalyzes the condensation of 2 ATP molecules into cyclic di-AMP (c-di-AMP), a second messenger used to regulate differing processes in different bacteria.</text>
</comment>
<accession>A0A0C2HJ83</accession>
<reference evidence="13" key="3">
    <citation type="submission" date="2020-04" db="EMBL/GenBank/DDBJ databases">
        <authorList>
            <person name="Tanveer F."/>
            <person name="Xie Y."/>
            <person name="Shinwari Z.K."/>
        </authorList>
    </citation>
    <scope>NUCLEOTIDE SEQUENCE</scope>
    <source>
        <strain evidence="13">MOSEL-ME25</strain>
    </source>
</reference>
<evidence type="ECO:0000256" key="10">
    <source>
        <dbReference type="HAMAP-Rule" id="MF_01499"/>
    </source>
</evidence>
<dbReference type="FunFam" id="3.40.1700.10:FF:000002">
    <property type="entry name" value="Diadenylate cyclase"/>
    <property type="match status" value="1"/>
</dbReference>
<dbReference type="EMBL" id="NPEZ01000003">
    <property type="protein sequence ID" value="OZT77290.1"/>
    <property type="molecule type" value="Genomic_DNA"/>
</dbReference>
<dbReference type="GO" id="GO:0005524">
    <property type="term" value="F:ATP binding"/>
    <property type="evidence" value="ECO:0007669"/>
    <property type="project" value="UniProtKB-UniRule"/>
</dbReference>
<evidence type="ECO:0000259" key="11">
    <source>
        <dbReference type="PROSITE" id="PS51794"/>
    </source>
</evidence>
<gene>
    <name evidence="13" type="primary">cdaA</name>
    <name evidence="10" type="synonym">dacA</name>
    <name evidence="14" type="ORF">CFN03_09470</name>
    <name evidence="13" type="ORF">F7P68_0004945</name>
    <name evidence="12" type="ORF">SN16_03620</name>
</gene>
<dbReference type="InterPro" id="IPR050338">
    <property type="entry name" value="DisA"/>
</dbReference>
<dbReference type="InterPro" id="IPR003390">
    <property type="entry name" value="DNA_integrity_scan_DisA_N"/>
</dbReference>
<evidence type="ECO:0000313" key="12">
    <source>
        <dbReference type="EMBL" id="KIH71759.1"/>
    </source>
</evidence>
<evidence type="ECO:0000313" key="14">
    <source>
        <dbReference type="EMBL" id="OZT77290.1"/>
    </source>
</evidence>
<dbReference type="HAMAP" id="MF_01499">
    <property type="entry name" value="DacA"/>
    <property type="match status" value="1"/>
</dbReference>
<evidence type="ECO:0000256" key="3">
    <source>
        <dbReference type="ARBA" id="ARBA00022679"/>
    </source>
</evidence>
<dbReference type="PIRSF" id="PIRSF004793">
    <property type="entry name" value="UCP004793"/>
    <property type="match status" value="1"/>
</dbReference>
<dbReference type="Pfam" id="PF02457">
    <property type="entry name" value="DAC"/>
    <property type="match status" value="1"/>
</dbReference>
<protein>
    <recommendedName>
        <fullName evidence="10">Diadenylate cyclase</fullName>
        <shortName evidence="10">DAC</shortName>
        <ecNumber evidence="10">2.7.7.85</ecNumber>
    </recommendedName>
    <alternativeName>
        <fullName evidence="10">Cyclic-di-AMP synthase</fullName>
        <shortName evidence="10">c-di-AMP synthase</shortName>
    </alternativeName>
</protein>
<evidence type="ECO:0000256" key="8">
    <source>
        <dbReference type="ARBA" id="ARBA00022989"/>
    </source>
</evidence>
<sequence>MQTGNFFENVTTATIIASIVDLLIVWYVIYLLITVMKGTKAIQLIKGIFLILIGRSISNFFDLTTTTQMFDTVLEWGFLAIIVIFQPELRRALEQLGRGSLFRTNGSASSTTEQDKLREAMVKSVRYMAKRRIGALIVFEKETGLKDYIETGIPINGNITSELLINIFIPNTPLHDGAMIIQGDKIATAASYLPLSDSSKIAKNLGTRHRAAVGLSEVTDAFTVVVSEETGNISVTYDSKLTKEISLDELDELLKSHWSILPPLKEGGGLFARK</sequence>
<proteinExistence type="inferred from homology"/>
<dbReference type="Proteomes" id="UP000031546">
    <property type="component" value="Unassembled WGS sequence"/>
</dbReference>
<dbReference type="PANTHER" id="PTHR34185:SF1">
    <property type="entry name" value="DIADENYLATE CYCLASE"/>
    <property type="match status" value="1"/>
</dbReference>
<comment type="caution">
    <text evidence="12">The sequence shown here is derived from an EMBL/GenBank/DDBJ whole genome shotgun (WGS) entry which is preliminary data.</text>
</comment>
<dbReference type="InterPro" id="IPR014046">
    <property type="entry name" value="C-di-AMP_synthase"/>
</dbReference>
<evidence type="ECO:0000313" key="13">
    <source>
        <dbReference type="EMBL" id="MDB0579871.1"/>
    </source>
</evidence>
<dbReference type="EC" id="2.7.7.85" evidence="10"/>
<keyword evidence="6 10" id="KW-0547">Nucleotide-binding</keyword>
<dbReference type="PROSITE" id="PS51794">
    <property type="entry name" value="DAC"/>
    <property type="match status" value="1"/>
</dbReference>
<dbReference type="InterPro" id="IPR036888">
    <property type="entry name" value="DNA_integrity_DisA_N_sf"/>
</dbReference>
<dbReference type="GO" id="GO:0006171">
    <property type="term" value="P:cAMP biosynthetic process"/>
    <property type="evidence" value="ECO:0007669"/>
    <property type="project" value="InterPro"/>
</dbReference>
<dbReference type="EMBL" id="JABEVU030000001">
    <property type="protein sequence ID" value="MDB0579871.1"/>
    <property type="molecule type" value="Genomic_DNA"/>
</dbReference>
<evidence type="ECO:0000256" key="6">
    <source>
        <dbReference type="ARBA" id="ARBA00022741"/>
    </source>
</evidence>
<evidence type="ECO:0000256" key="5">
    <source>
        <dbReference type="ARBA" id="ARBA00022695"/>
    </source>
</evidence>
<dbReference type="AlphaFoldDB" id="A0A0C2HJ83"/>
<keyword evidence="17" id="KW-1185">Reference proteome</keyword>
<dbReference type="OrthoDB" id="9807385at2"/>
<evidence type="ECO:0000256" key="1">
    <source>
        <dbReference type="ARBA" id="ARBA00000877"/>
    </source>
</evidence>
<organism evidence="12 15">
    <name type="scientific">Salinicoccus roseus</name>
    <dbReference type="NCBI Taxonomy" id="45670"/>
    <lineage>
        <taxon>Bacteria</taxon>
        <taxon>Bacillati</taxon>
        <taxon>Bacillota</taxon>
        <taxon>Bacilli</taxon>
        <taxon>Bacillales</taxon>
        <taxon>Staphylococcaceae</taxon>
        <taxon>Salinicoccus</taxon>
    </lineage>
</organism>
<comment type="similarity">
    <text evidence="10">Belongs to the adenylate cyclase family. DacA/CdaA subfamily.</text>
</comment>
<dbReference type="NCBIfam" id="TIGR00159">
    <property type="entry name" value="diadenylate cyclase CdaA"/>
    <property type="match status" value="1"/>
</dbReference>
<dbReference type="GeneID" id="77844629"/>
<evidence type="ECO:0000313" key="16">
    <source>
        <dbReference type="Proteomes" id="UP000216682"/>
    </source>
</evidence>
<dbReference type="InterPro" id="IPR045585">
    <property type="entry name" value="CdaA_N"/>
</dbReference>
<reference evidence="12 15" key="1">
    <citation type="submission" date="2015-01" db="EMBL/GenBank/DDBJ databases">
        <title>Genome sequences of high lactate-tolerant strain Salinicoccus roseus W12 with industrial interest.</title>
        <authorList>
            <person name="Wang H."/>
            <person name="Yu B."/>
        </authorList>
    </citation>
    <scope>NUCLEOTIDE SEQUENCE [LARGE SCALE GENOMIC DNA]</scope>
    <source>
        <strain evidence="12 15">W12</strain>
    </source>
</reference>
<feature type="domain" description="DAC" evidence="11">
    <location>
        <begin position="86"/>
        <end position="247"/>
    </location>
</feature>
<comment type="subunit">
    <text evidence="10">Probably a homodimer.</text>
</comment>
<keyword evidence="2 10" id="KW-1003">Cell membrane</keyword>
<dbReference type="GO" id="GO:0106408">
    <property type="term" value="F:diadenylate cyclase activity"/>
    <property type="evidence" value="ECO:0007669"/>
    <property type="project" value="UniProtKB-EC"/>
</dbReference>
<comment type="catalytic activity">
    <reaction evidence="1 10">
        <text>2 ATP = 3',3'-c-di-AMP + 2 diphosphate</text>
        <dbReference type="Rhea" id="RHEA:35655"/>
        <dbReference type="ChEBI" id="CHEBI:30616"/>
        <dbReference type="ChEBI" id="CHEBI:33019"/>
        <dbReference type="ChEBI" id="CHEBI:71500"/>
        <dbReference type="EC" id="2.7.7.85"/>
    </reaction>
</comment>
<keyword evidence="5 10" id="KW-0548">Nucleotidyltransferase</keyword>
<dbReference type="STRING" id="45670.SN16_03620"/>
<keyword evidence="8 10" id="KW-1133">Transmembrane helix</keyword>